<dbReference type="Proteomes" id="UP000069241">
    <property type="component" value="Chromosome"/>
</dbReference>
<evidence type="ECO:0000313" key="2">
    <source>
        <dbReference type="Proteomes" id="UP000069241"/>
    </source>
</evidence>
<name>A0A0X8JM38_9BACT</name>
<reference evidence="2" key="1">
    <citation type="submission" date="2016-02" db="EMBL/GenBank/DDBJ databases">
        <authorList>
            <person name="Holder M.E."/>
            <person name="Ajami N.J."/>
            <person name="Petrosino J.F."/>
        </authorList>
    </citation>
    <scope>NUCLEOTIDE SEQUENCE [LARGE SCALE GENOMIC DNA]</scope>
    <source>
        <strain evidence="2">CCUG 45958</strain>
    </source>
</reference>
<dbReference type="EMBL" id="CP014229">
    <property type="protein sequence ID" value="AMD91253.1"/>
    <property type="molecule type" value="Genomic_DNA"/>
</dbReference>
<sequence>MNGDVTNSRDRAGAFRPQVSRKTVTIPMHIPQKRQNRRMAFMAALFLSLEPFNVERLNRAAWGQTRLVRQAAARWDRTAVPLFQAYPNGGINQQVYRGRIK</sequence>
<dbReference type="KEGG" id="dfi:AXF13_14585"/>
<keyword evidence="2" id="KW-1185">Reference proteome</keyword>
<evidence type="ECO:0000313" key="1">
    <source>
        <dbReference type="EMBL" id="AMD91253.1"/>
    </source>
</evidence>
<organism evidence="1 2">
    <name type="scientific">Desulfovibrio fairfieldensis</name>
    <dbReference type="NCBI Taxonomy" id="44742"/>
    <lineage>
        <taxon>Bacteria</taxon>
        <taxon>Pseudomonadati</taxon>
        <taxon>Thermodesulfobacteriota</taxon>
        <taxon>Desulfovibrionia</taxon>
        <taxon>Desulfovibrionales</taxon>
        <taxon>Desulfovibrionaceae</taxon>
        <taxon>Desulfovibrio</taxon>
    </lineage>
</organism>
<accession>A0A0X8JM38</accession>
<proteinExistence type="predicted"/>
<gene>
    <name evidence="1" type="ORF">AXF13_14585</name>
</gene>
<dbReference type="AlphaFoldDB" id="A0A0X8JM38"/>
<protein>
    <submittedName>
        <fullName evidence="1">Uncharacterized protein</fullName>
    </submittedName>
</protein>